<name>A0A4Y2RK04_ARAVE</name>
<organism evidence="2 3">
    <name type="scientific">Araneus ventricosus</name>
    <name type="common">Orbweaver spider</name>
    <name type="synonym">Epeira ventricosa</name>
    <dbReference type="NCBI Taxonomy" id="182803"/>
    <lineage>
        <taxon>Eukaryota</taxon>
        <taxon>Metazoa</taxon>
        <taxon>Ecdysozoa</taxon>
        <taxon>Arthropoda</taxon>
        <taxon>Chelicerata</taxon>
        <taxon>Arachnida</taxon>
        <taxon>Araneae</taxon>
        <taxon>Araneomorphae</taxon>
        <taxon>Entelegynae</taxon>
        <taxon>Araneoidea</taxon>
        <taxon>Araneidae</taxon>
        <taxon>Araneus</taxon>
    </lineage>
</organism>
<reference evidence="2 3" key="1">
    <citation type="journal article" date="2019" name="Sci. Rep.">
        <title>Orb-weaving spider Araneus ventricosus genome elucidates the spidroin gene catalogue.</title>
        <authorList>
            <person name="Kono N."/>
            <person name="Nakamura H."/>
            <person name="Ohtoshi R."/>
            <person name="Moran D.A.P."/>
            <person name="Shinohara A."/>
            <person name="Yoshida Y."/>
            <person name="Fujiwara M."/>
            <person name="Mori M."/>
            <person name="Tomita M."/>
            <person name="Arakawa K."/>
        </authorList>
    </citation>
    <scope>NUCLEOTIDE SEQUENCE [LARGE SCALE GENOMIC DNA]</scope>
</reference>
<gene>
    <name evidence="2" type="ORF">AVEN_198312_1</name>
</gene>
<feature type="region of interest" description="Disordered" evidence="1">
    <location>
        <begin position="70"/>
        <end position="91"/>
    </location>
</feature>
<sequence>MEARLVHEHGWIPFVYNGCRAAETPNSEHAQEIRSTSLWLTQGSHPRGGGCSIADRFSPDLSCPRTKSANLLLKEDPRPRPHKSSPTIPSR</sequence>
<accession>A0A4Y2RK04</accession>
<evidence type="ECO:0000313" key="3">
    <source>
        <dbReference type="Proteomes" id="UP000499080"/>
    </source>
</evidence>
<dbReference type="Proteomes" id="UP000499080">
    <property type="component" value="Unassembled WGS sequence"/>
</dbReference>
<evidence type="ECO:0000313" key="2">
    <source>
        <dbReference type="EMBL" id="GBN75978.1"/>
    </source>
</evidence>
<protein>
    <submittedName>
        <fullName evidence="2">Uncharacterized protein</fullName>
    </submittedName>
</protein>
<comment type="caution">
    <text evidence="2">The sequence shown here is derived from an EMBL/GenBank/DDBJ whole genome shotgun (WGS) entry which is preliminary data.</text>
</comment>
<dbReference type="AlphaFoldDB" id="A0A4Y2RK04"/>
<evidence type="ECO:0000256" key="1">
    <source>
        <dbReference type="SAM" id="MobiDB-lite"/>
    </source>
</evidence>
<proteinExistence type="predicted"/>
<dbReference type="EMBL" id="BGPR01017388">
    <property type="protein sequence ID" value="GBN75978.1"/>
    <property type="molecule type" value="Genomic_DNA"/>
</dbReference>
<keyword evidence="3" id="KW-1185">Reference proteome</keyword>